<dbReference type="STRING" id="78410.A0A0P7BEZ8"/>
<feature type="transmembrane region" description="Helical" evidence="8">
    <location>
        <begin position="44"/>
        <end position="65"/>
    </location>
</feature>
<organism evidence="10 11">
    <name type="scientific">Neonectria ditissima</name>
    <dbReference type="NCBI Taxonomy" id="78410"/>
    <lineage>
        <taxon>Eukaryota</taxon>
        <taxon>Fungi</taxon>
        <taxon>Dikarya</taxon>
        <taxon>Ascomycota</taxon>
        <taxon>Pezizomycotina</taxon>
        <taxon>Sordariomycetes</taxon>
        <taxon>Hypocreomycetidae</taxon>
        <taxon>Hypocreales</taxon>
        <taxon>Nectriaceae</taxon>
        <taxon>Neonectria</taxon>
    </lineage>
</organism>
<feature type="compositionally biased region" description="Low complexity" evidence="7">
    <location>
        <begin position="782"/>
        <end position="798"/>
    </location>
</feature>
<feature type="transmembrane region" description="Helical" evidence="8">
    <location>
        <begin position="460"/>
        <end position="483"/>
    </location>
</feature>
<feature type="transmembrane region" description="Helical" evidence="8">
    <location>
        <begin position="111"/>
        <end position="128"/>
    </location>
</feature>
<dbReference type="GO" id="GO:0005886">
    <property type="term" value="C:plasma membrane"/>
    <property type="evidence" value="ECO:0007669"/>
    <property type="project" value="TreeGrafter"/>
</dbReference>
<protein>
    <recommendedName>
        <fullName evidence="9">Major facilitator superfamily (MFS) profile domain-containing protein</fullName>
    </recommendedName>
</protein>
<evidence type="ECO:0000313" key="11">
    <source>
        <dbReference type="Proteomes" id="UP000050424"/>
    </source>
</evidence>
<evidence type="ECO:0000256" key="1">
    <source>
        <dbReference type="ARBA" id="ARBA00004141"/>
    </source>
</evidence>
<dbReference type="Pfam" id="PF01083">
    <property type="entry name" value="Cutinase"/>
    <property type="match status" value="1"/>
</dbReference>
<dbReference type="Gene3D" id="3.40.50.1820">
    <property type="entry name" value="alpha/beta hydrolase"/>
    <property type="match status" value="1"/>
</dbReference>
<dbReference type="Pfam" id="PF07690">
    <property type="entry name" value="MFS_1"/>
    <property type="match status" value="1"/>
</dbReference>
<keyword evidence="5 8" id="KW-0472">Membrane</keyword>
<keyword evidence="4 8" id="KW-1133">Transmembrane helix</keyword>
<dbReference type="SUPFAM" id="SSF103473">
    <property type="entry name" value="MFS general substrate transporter"/>
    <property type="match status" value="1"/>
</dbReference>
<feature type="transmembrane region" description="Helical" evidence="8">
    <location>
        <begin position="314"/>
        <end position="347"/>
    </location>
</feature>
<feature type="domain" description="Major facilitator superfamily (MFS) profile" evidence="9">
    <location>
        <begin position="42"/>
        <end position="518"/>
    </location>
</feature>
<name>A0A0P7BEZ8_9HYPO</name>
<keyword evidence="3" id="KW-0378">Hydrolase</keyword>
<dbReference type="InterPro" id="IPR029058">
    <property type="entry name" value="AB_hydrolase_fold"/>
</dbReference>
<dbReference type="Gene3D" id="1.20.1250.20">
    <property type="entry name" value="MFS general substrate transporter like domains"/>
    <property type="match status" value="1"/>
</dbReference>
<dbReference type="SUPFAM" id="SSF53474">
    <property type="entry name" value="alpha/beta-Hydrolases"/>
    <property type="match status" value="1"/>
</dbReference>
<feature type="transmembrane region" description="Helical" evidence="8">
    <location>
        <begin position="199"/>
        <end position="219"/>
    </location>
</feature>
<feature type="transmembrane region" description="Helical" evidence="8">
    <location>
        <begin position="495"/>
        <end position="516"/>
    </location>
</feature>
<evidence type="ECO:0000256" key="8">
    <source>
        <dbReference type="SAM" id="Phobius"/>
    </source>
</evidence>
<feature type="transmembrane region" description="Helical" evidence="8">
    <location>
        <begin position="140"/>
        <end position="163"/>
    </location>
</feature>
<dbReference type="AlphaFoldDB" id="A0A0P7BEZ8"/>
<dbReference type="Proteomes" id="UP000050424">
    <property type="component" value="Unassembled WGS sequence"/>
</dbReference>
<feature type="region of interest" description="Disordered" evidence="7">
    <location>
        <begin position="782"/>
        <end position="803"/>
    </location>
</feature>
<dbReference type="GO" id="GO:0022857">
    <property type="term" value="F:transmembrane transporter activity"/>
    <property type="evidence" value="ECO:0007669"/>
    <property type="project" value="InterPro"/>
</dbReference>
<feature type="transmembrane region" description="Helical" evidence="8">
    <location>
        <begin position="428"/>
        <end position="453"/>
    </location>
</feature>
<dbReference type="PANTHER" id="PTHR23502:SF50">
    <property type="entry name" value="TRANSPORTER, PUTATIVE (AFU_ORTHOLOGUE AFUA_5G00430)-RELATED"/>
    <property type="match status" value="1"/>
</dbReference>
<feature type="transmembrane region" description="Helical" evidence="8">
    <location>
        <begin position="85"/>
        <end position="104"/>
    </location>
</feature>
<dbReference type="InterPro" id="IPR000675">
    <property type="entry name" value="Cutinase/axe"/>
</dbReference>
<gene>
    <name evidence="10" type="ORF">AK830_g1364</name>
</gene>
<evidence type="ECO:0000256" key="6">
    <source>
        <dbReference type="ARBA" id="ARBA00023180"/>
    </source>
</evidence>
<evidence type="ECO:0000256" key="5">
    <source>
        <dbReference type="ARBA" id="ARBA00023136"/>
    </source>
</evidence>
<keyword evidence="2 8" id="KW-0812">Transmembrane</keyword>
<evidence type="ECO:0000256" key="4">
    <source>
        <dbReference type="ARBA" id="ARBA00022989"/>
    </source>
</evidence>
<feature type="transmembrane region" description="Helical" evidence="8">
    <location>
        <begin position="400"/>
        <end position="422"/>
    </location>
</feature>
<evidence type="ECO:0000256" key="7">
    <source>
        <dbReference type="SAM" id="MobiDB-lite"/>
    </source>
</evidence>
<evidence type="ECO:0000256" key="3">
    <source>
        <dbReference type="ARBA" id="ARBA00022801"/>
    </source>
</evidence>
<evidence type="ECO:0000256" key="2">
    <source>
        <dbReference type="ARBA" id="ARBA00022692"/>
    </source>
</evidence>
<evidence type="ECO:0000313" key="10">
    <source>
        <dbReference type="EMBL" id="KPM45189.1"/>
    </source>
</evidence>
<dbReference type="OrthoDB" id="5215911at2759"/>
<keyword evidence="11" id="KW-1185">Reference proteome</keyword>
<evidence type="ECO:0000259" key="9">
    <source>
        <dbReference type="PROSITE" id="PS50850"/>
    </source>
</evidence>
<dbReference type="InterPro" id="IPR020846">
    <property type="entry name" value="MFS_dom"/>
</dbReference>
<feature type="transmembrane region" description="Helical" evidence="8">
    <location>
        <begin position="367"/>
        <end position="388"/>
    </location>
</feature>
<proteinExistence type="predicted"/>
<dbReference type="EMBL" id="LKCW01000010">
    <property type="protein sequence ID" value="KPM45189.1"/>
    <property type="molecule type" value="Genomic_DNA"/>
</dbReference>
<dbReference type="PANTHER" id="PTHR23502">
    <property type="entry name" value="MAJOR FACILITATOR SUPERFAMILY"/>
    <property type="match status" value="1"/>
</dbReference>
<dbReference type="InterPro" id="IPR011701">
    <property type="entry name" value="MFS"/>
</dbReference>
<keyword evidence="6" id="KW-0325">Glycoprotein</keyword>
<comment type="caution">
    <text evidence="10">The sequence shown here is derived from an EMBL/GenBank/DDBJ whole genome shotgun (WGS) entry which is preliminary data.</text>
</comment>
<dbReference type="SMART" id="SM01110">
    <property type="entry name" value="Cutinase"/>
    <property type="match status" value="1"/>
</dbReference>
<feature type="transmembrane region" description="Helical" evidence="8">
    <location>
        <begin position="170"/>
        <end position="193"/>
    </location>
</feature>
<dbReference type="InterPro" id="IPR036259">
    <property type="entry name" value="MFS_trans_sf"/>
</dbReference>
<accession>A0A0P7BEZ8</accession>
<sequence>MDSTTLPPGTHRIEDTIGTHVLLAPQPSSDPNQPLNWSTGRKTLHMTILSLYAMMIFAILCVSVPLWQDFNEELGMSYDMLNNGYATNMATLAVGCIIFIPIALRIGRRPVYIVTGLIMLASAIWQAKMQTVGDMIGTNAISGIAGAVNEALFQITVSDLFFVHQRGTMNAIYLFMVMVGNYLGPVAAGYVAIAMGWRWVFWLCTIFMAVVCLLMVFFLEESKYIAPPLTGLEVPSLDQHAGFDKMGNNSIRPPLSTTASDNTGPMTSQPRREVDIDLTIPVKTYRERHAFWTLDNQATKHVSMWQQVYQPFQILVTFPAVMFAALQYGFAIAMLAILAVTQSALYAAPPYNFSTAGIGNMNLPPAIGWLLGTLFGGPLIDYLIVQVAKRRGGIYEPETRLWLFLVPGLSMTIGCLMYGLTIAKGMPWIINAVGAGFIGFAIGGTGDIALTYVQDSYHLILGNALTAVVFVRNIIATALVFAVTPWMTNMGVYDMFVLLGCIAAAIALTCVPLIIWGRAFRIQLADNRKCQVLLRSHKNALCGDNVRRDAMVLSRTASALLLLSAPALLVNAQSCPGIHIFGARETTASAGFGSAGALINMIIADHSGATSEAITYPACGGQASCGSVAYGDSAKQGTAAVATAVNAFNKKCPSSQIVLVGYSQGGQIMDNALCGGGDSGAGITDTSVPISAAAVKMIKAAILMGDPRYVSGLAYGVGTCKNGGFDARTSSFVCPSASKVQLYCDAEDPYCCNGNDAAHHQQYVSIYGTKAKTFVNSKLGTTTSDSASNSASSSSETVVSDDGDSSTTCAALWGQCGVLARHVPTL</sequence>
<dbReference type="PROSITE" id="PS50850">
    <property type="entry name" value="MFS"/>
    <property type="match status" value="1"/>
</dbReference>
<dbReference type="GO" id="GO:0052689">
    <property type="term" value="F:carboxylic ester hydrolase activity"/>
    <property type="evidence" value="ECO:0007669"/>
    <property type="project" value="UniProtKB-ARBA"/>
</dbReference>
<comment type="subcellular location">
    <subcellularLocation>
        <location evidence="1">Membrane</location>
        <topology evidence="1">Multi-pass membrane protein</topology>
    </subcellularLocation>
</comment>
<reference evidence="10 11" key="1">
    <citation type="submission" date="2015-09" db="EMBL/GenBank/DDBJ databases">
        <title>Draft genome of a European isolate of the apple canker pathogen Neonectria ditissima.</title>
        <authorList>
            <person name="Gomez-Cortecero A."/>
            <person name="Harrison R.J."/>
            <person name="Armitage A.D."/>
        </authorList>
    </citation>
    <scope>NUCLEOTIDE SEQUENCE [LARGE SCALE GENOMIC DNA]</scope>
    <source>
        <strain evidence="10 11">R09/05</strain>
    </source>
</reference>